<dbReference type="Pfam" id="PF00153">
    <property type="entry name" value="Mito_carr"/>
    <property type="match status" value="3"/>
</dbReference>
<dbReference type="Proteomes" id="UP000243876">
    <property type="component" value="Unassembled WGS sequence"/>
</dbReference>
<evidence type="ECO:0000256" key="4">
    <source>
        <dbReference type="ARBA" id="ARBA00023136"/>
    </source>
</evidence>
<feature type="repeat" description="Solcar" evidence="5">
    <location>
        <begin position="267"/>
        <end position="351"/>
    </location>
</feature>
<evidence type="ECO:0000256" key="1">
    <source>
        <dbReference type="ARBA" id="ARBA00004141"/>
    </source>
</evidence>
<sequence>MSLPSPLVDPPALALVPPPAPALPASWHLASGAVSGAASVLILQPLDLIKTRIQQEPAALAAPSPRVTCVTGGGGTAAATLSPPPGRAAAPPKILQTTKEVVRIDGLRGLWRGTGPTLYRNVPGVSLYFLTLSKLRNTVGTVAFFRAGGPTAMSSPGGKVKLTTSGDLLVGSAARTGVGFLLMPFTLLKTISESTLTIPASGASASPLPRRASTFTALRNLYATGGIRSLWRGAVPTALRDAPGAGLFVVFYERVRRLLGVRGDKGGGAVGGGAAGAAASLASTLLTTPFDLLKTRRQLSPQLYTSLLSSITLVYRTNGLRGFWEGGGLRVVRKVGSAGIGWAVYEAFLGVGERRRDGASEMERERRRNGGG</sequence>
<comment type="similarity">
    <text evidence="6">Belongs to the mitochondrial carrier (TC 2.A.29) family.</text>
</comment>
<feature type="non-terminal residue" evidence="7">
    <location>
        <position position="1"/>
    </location>
</feature>
<dbReference type="SUPFAM" id="SSF103506">
    <property type="entry name" value="Mitochondrial carrier"/>
    <property type="match status" value="1"/>
</dbReference>
<dbReference type="InterPro" id="IPR023395">
    <property type="entry name" value="MCP_dom_sf"/>
</dbReference>
<keyword evidence="3" id="KW-1133">Transmembrane helix</keyword>
<keyword evidence="8" id="KW-1185">Reference proteome</keyword>
<dbReference type="InterPro" id="IPR018108">
    <property type="entry name" value="MCP_transmembrane"/>
</dbReference>
<protein>
    <submittedName>
        <fullName evidence="7">SPOSA6832_02178-mRNA-1:cds</fullName>
    </submittedName>
</protein>
<evidence type="ECO:0000256" key="6">
    <source>
        <dbReference type="RuleBase" id="RU000488"/>
    </source>
</evidence>
<dbReference type="PROSITE" id="PS50920">
    <property type="entry name" value="SOLCAR"/>
    <property type="match status" value="3"/>
</dbReference>
<dbReference type="Gene3D" id="1.50.40.10">
    <property type="entry name" value="Mitochondrial carrier domain"/>
    <property type="match status" value="1"/>
</dbReference>
<dbReference type="EMBL" id="CENE01000007">
    <property type="protein sequence ID" value="CEQ40554.1"/>
    <property type="molecule type" value="Genomic_DNA"/>
</dbReference>
<keyword evidence="4 5" id="KW-0472">Membrane</keyword>
<dbReference type="GO" id="GO:1904983">
    <property type="term" value="P:glycine import into mitochondrion"/>
    <property type="evidence" value="ECO:0007669"/>
    <property type="project" value="TreeGrafter"/>
</dbReference>
<feature type="repeat" description="Solcar" evidence="5">
    <location>
        <begin position="23"/>
        <end position="138"/>
    </location>
</feature>
<feature type="repeat" description="Solcar" evidence="5">
    <location>
        <begin position="166"/>
        <end position="258"/>
    </location>
</feature>
<gene>
    <name evidence="7" type="primary">SPOSA6832_02178</name>
</gene>
<evidence type="ECO:0000256" key="2">
    <source>
        <dbReference type="ARBA" id="ARBA00022692"/>
    </source>
</evidence>
<accession>A0A0D6EKN4</accession>
<proteinExistence type="inferred from homology"/>
<organism evidence="7 8">
    <name type="scientific">Sporidiobolus salmonicolor</name>
    <name type="common">Yeast-like fungus</name>
    <name type="synonym">Sporobolomyces salmonicolor</name>
    <dbReference type="NCBI Taxonomy" id="5005"/>
    <lineage>
        <taxon>Eukaryota</taxon>
        <taxon>Fungi</taxon>
        <taxon>Dikarya</taxon>
        <taxon>Basidiomycota</taxon>
        <taxon>Pucciniomycotina</taxon>
        <taxon>Microbotryomycetes</taxon>
        <taxon>Sporidiobolales</taxon>
        <taxon>Sporidiobolaceae</taxon>
        <taxon>Sporobolomyces</taxon>
    </lineage>
</organism>
<dbReference type="PANTHER" id="PTHR46181:SF3">
    <property type="entry name" value="MITOCHONDRIAL GLYCINE TRANSPORTER"/>
    <property type="match status" value="1"/>
</dbReference>
<dbReference type="PANTHER" id="PTHR46181">
    <property type="entry name" value="MITOCHONDRIAL GLYCINE TRANSPORTER"/>
    <property type="match status" value="1"/>
</dbReference>
<evidence type="ECO:0000313" key="8">
    <source>
        <dbReference type="Proteomes" id="UP000243876"/>
    </source>
</evidence>
<comment type="subcellular location">
    <subcellularLocation>
        <location evidence="1">Membrane</location>
        <topology evidence="1">Multi-pass membrane protein</topology>
    </subcellularLocation>
</comment>
<dbReference type="GO" id="GO:0015187">
    <property type="term" value="F:glycine transmembrane transporter activity"/>
    <property type="evidence" value="ECO:0007669"/>
    <property type="project" value="TreeGrafter"/>
</dbReference>
<evidence type="ECO:0000256" key="5">
    <source>
        <dbReference type="PROSITE-ProRule" id="PRU00282"/>
    </source>
</evidence>
<dbReference type="OrthoDB" id="1924968at2759"/>
<reference evidence="8" key="1">
    <citation type="submission" date="2015-02" db="EMBL/GenBank/DDBJ databases">
        <authorList>
            <person name="Gon?alves P."/>
        </authorList>
    </citation>
    <scope>NUCLEOTIDE SEQUENCE [LARGE SCALE GENOMIC DNA]</scope>
</reference>
<dbReference type="AlphaFoldDB" id="A0A0D6EKN4"/>
<evidence type="ECO:0000256" key="3">
    <source>
        <dbReference type="ARBA" id="ARBA00022989"/>
    </source>
</evidence>
<keyword evidence="2 5" id="KW-0812">Transmembrane</keyword>
<evidence type="ECO:0000313" key="7">
    <source>
        <dbReference type="EMBL" id="CEQ40554.1"/>
    </source>
</evidence>
<keyword evidence="6" id="KW-0813">Transport</keyword>
<dbReference type="GO" id="GO:0005739">
    <property type="term" value="C:mitochondrion"/>
    <property type="evidence" value="ECO:0007669"/>
    <property type="project" value="TreeGrafter"/>
</dbReference>
<name>A0A0D6EKN4_SPOSA</name>
<dbReference type="GO" id="GO:0016020">
    <property type="term" value="C:membrane"/>
    <property type="evidence" value="ECO:0007669"/>
    <property type="project" value="UniProtKB-SubCell"/>
</dbReference>